<organism evidence="1 2">
    <name type="scientific">Pristionchus pacificus</name>
    <name type="common">Parasitic nematode worm</name>
    <dbReference type="NCBI Taxonomy" id="54126"/>
    <lineage>
        <taxon>Eukaryota</taxon>
        <taxon>Metazoa</taxon>
        <taxon>Ecdysozoa</taxon>
        <taxon>Nematoda</taxon>
        <taxon>Chromadorea</taxon>
        <taxon>Rhabditida</taxon>
        <taxon>Rhabditina</taxon>
        <taxon>Diplogasteromorpha</taxon>
        <taxon>Diplogasteroidea</taxon>
        <taxon>Neodiplogasteridae</taxon>
        <taxon>Pristionchus</taxon>
    </lineage>
</organism>
<dbReference type="GO" id="GO:0005615">
    <property type="term" value="C:extracellular space"/>
    <property type="evidence" value="ECO:0000318"/>
    <property type="project" value="GO_Central"/>
</dbReference>
<reference evidence="2" key="1">
    <citation type="journal article" date="2008" name="Nat. Genet.">
        <title>The Pristionchus pacificus genome provides a unique perspective on nematode lifestyle and parasitism.</title>
        <authorList>
            <person name="Dieterich C."/>
            <person name="Clifton S.W."/>
            <person name="Schuster L.N."/>
            <person name="Chinwalla A."/>
            <person name="Delehaunty K."/>
            <person name="Dinkelacker I."/>
            <person name="Fulton L."/>
            <person name="Fulton R."/>
            <person name="Godfrey J."/>
            <person name="Minx P."/>
            <person name="Mitreva M."/>
            <person name="Roeseler W."/>
            <person name="Tian H."/>
            <person name="Witte H."/>
            <person name="Yang S.P."/>
            <person name="Wilson R.K."/>
            <person name="Sommer R.J."/>
        </authorList>
    </citation>
    <scope>NUCLEOTIDE SEQUENCE [LARGE SCALE GENOMIC DNA]</scope>
    <source>
        <strain evidence="2">PS312</strain>
    </source>
</reference>
<dbReference type="Proteomes" id="UP000005239">
    <property type="component" value="Unassembled WGS sequence"/>
</dbReference>
<protein>
    <submittedName>
        <fullName evidence="1">Saposin B-type domain-containing protein</fullName>
    </submittedName>
</protein>
<dbReference type="PROSITE" id="PS50015">
    <property type="entry name" value="SAP_B"/>
    <property type="match status" value="1"/>
</dbReference>
<accession>A0A8R1UEA8</accession>
<name>A0A454XZH7_PRIPA</name>
<dbReference type="Gene3D" id="1.10.225.10">
    <property type="entry name" value="Saposin-like"/>
    <property type="match status" value="1"/>
</dbReference>
<dbReference type="OrthoDB" id="69496at2759"/>
<gene>
    <name evidence="1" type="primary">WBGene00112794</name>
</gene>
<proteinExistence type="predicted"/>
<keyword evidence="2" id="KW-1185">Reference proteome</keyword>
<dbReference type="AlphaFoldDB" id="A0A454XZH7"/>
<dbReference type="SMART" id="SM00741">
    <property type="entry name" value="SapB"/>
    <property type="match status" value="1"/>
</dbReference>
<dbReference type="SUPFAM" id="SSF47862">
    <property type="entry name" value="Saposin"/>
    <property type="match status" value="1"/>
</dbReference>
<evidence type="ECO:0000313" key="2">
    <source>
        <dbReference type="Proteomes" id="UP000005239"/>
    </source>
</evidence>
<dbReference type="InterPro" id="IPR008139">
    <property type="entry name" value="SaposinB_dom"/>
</dbReference>
<evidence type="ECO:0000313" key="1">
    <source>
        <dbReference type="EnsemblMetazoa" id="PPA23240.1"/>
    </source>
</evidence>
<reference evidence="1" key="2">
    <citation type="submission" date="2022-06" db="UniProtKB">
        <authorList>
            <consortium name="EnsemblMetazoa"/>
        </authorList>
    </citation>
    <scope>IDENTIFICATION</scope>
    <source>
        <strain evidence="1">PS312</strain>
    </source>
</reference>
<dbReference type="EnsemblMetazoa" id="PPA23240.1">
    <property type="protein sequence ID" value="PPA23240.1"/>
    <property type="gene ID" value="WBGene00112794"/>
</dbReference>
<sequence length="152" mass="16839">MRSAIILLAIVAAVSATAIRQQPKKEHLTKDIKHHTKEERVQNAAKVHQKLGDLSGKAYFQALVASGKDAALKDELCKMCIKLITDIETFGEDTALDYLEPEVEIMCDGLPWDNLKKDCTDWVMSIVDDLVDILNDYTDGENACVAMTLCDA</sequence>
<dbReference type="InterPro" id="IPR011001">
    <property type="entry name" value="Saposin-like"/>
</dbReference>
<accession>A0A454XZH7</accession>